<evidence type="ECO:0000256" key="6">
    <source>
        <dbReference type="ARBA" id="ARBA00022692"/>
    </source>
</evidence>
<dbReference type="InterPro" id="IPR004692">
    <property type="entry name" value="SecG"/>
</dbReference>
<feature type="transmembrane region" description="Helical" evidence="12">
    <location>
        <begin position="46"/>
        <end position="66"/>
    </location>
</feature>
<keyword evidence="6 12" id="KW-0812">Transmembrane</keyword>
<comment type="subcellular location">
    <subcellularLocation>
        <location evidence="1">Membrane</location>
        <topology evidence="1">Multi-pass membrane protein</topology>
    </subcellularLocation>
</comment>
<sequence length="67" mass="7731">MKVIWYTVNVTTILLILINSPKATGLGNFVNQGKVMNFTRSTQKRLQIITIISIVLFFFFTIFSILY</sequence>
<evidence type="ECO:0000313" key="13">
    <source>
        <dbReference type="EMBL" id="AOM64697.1"/>
    </source>
</evidence>
<evidence type="ECO:0000256" key="5">
    <source>
        <dbReference type="ARBA" id="ARBA00022448"/>
    </source>
</evidence>
<comment type="function">
    <text evidence="11">Involved in protein export. Participates in an early event of protein translocation across the chloroplast thylakoid membrane.</text>
</comment>
<dbReference type="AlphaFoldDB" id="A0A1C9C8I5"/>
<evidence type="ECO:0000256" key="8">
    <source>
        <dbReference type="ARBA" id="ARBA00022989"/>
    </source>
</evidence>
<dbReference type="GeneID" id="29071147"/>
<evidence type="ECO:0000256" key="7">
    <source>
        <dbReference type="ARBA" id="ARBA00022927"/>
    </source>
</evidence>
<name>A0A1C9C8I5_9FLOR</name>
<evidence type="ECO:0000256" key="2">
    <source>
        <dbReference type="ARBA" id="ARBA00008445"/>
    </source>
</evidence>
<evidence type="ECO:0000256" key="12">
    <source>
        <dbReference type="SAM" id="Phobius"/>
    </source>
</evidence>
<evidence type="ECO:0000256" key="9">
    <source>
        <dbReference type="ARBA" id="ARBA00023010"/>
    </source>
</evidence>
<protein>
    <recommendedName>
        <fullName evidence="4">Probable protein-export membrane protein SecG</fullName>
    </recommendedName>
    <alternativeName>
        <fullName evidence="3">Probable protein-export membrane protein secG</fullName>
    </alternativeName>
</protein>
<keyword evidence="7" id="KW-0653">Protein transport</keyword>
<evidence type="ECO:0000256" key="1">
    <source>
        <dbReference type="ARBA" id="ARBA00004141"/>
    </source>
</evidence>
<comment type="similarity">
    <text evidence="2">Belongs to the SecG family.</text>
</comment>
<keyword evidence="13" id="KW-0934">Plastid</keyword>
<evidence type="ECO:0000256" key="11">
    <source>
        <dbReference type="ARBA" id="ARBA00025638"/>
    </source>
</evidence>
<keyword evidence="5" id="KW-0813">Transport</keyword>
<dbReference type="Pfam" id="PF03840">
    <property type="entry name" value="SecG"/>
    <property type="match status" value="1"/>
</dbReference>
<dbReference type="RefSeq" id="YP_009295762.1">
    <property type="nucleotide sequence ID" value="NC_031168.1"/>
</dbReference>
<reference evidence="13" key="1">
    <citation type="journal article" date="2016" name="BMC Biol.">
        <title>Parallel evolution of highly conserved plastid genome architecture in red seaweeds and seed plants.</title>
        <authorList>
            <person name="Lee J."/>
            <person name="Cho C.H."/>
            <person name="Park S.I."/>
            <person name="Choi J.W."/>
            <person name="Song H.S."/>
            <person name="West J.A."/>
            <person name="Bhattacharya D."/>
            <person name="Yoon H.S."/>
        </authorList>
    </citation>
    <scope>NUCLEOTIDE SEQUENCE</scope>
</reference>
<dbReference type="EMBL" id="KX284711">
    <property type="protein sequence ID" value="AOM64697.1"/>
    <property type="molecule type" value="Genomic_DNA"/>
</dbReference>
<keyword evidence="8 12" id="KW-1133">Transmembrane helix</keyword>
<organism evidence="13">
    <name type="scientific">Schimmelmannia schousboei</name>
    <dbReference type="NCBI Taxonomy" id="173468"/>
    <lineage>
        <taxon>Eukaryota</taxon>
        <taxon>Rhodophyta</taxon>
        <taxon>Florideophyceae</taxon>
        <taxon>Rhodymeniophycidae</taxon>
        <taxon>Acrosymphytales</taxon>
        <taxon>Schimmelmanniaceae</taxon>
        <taxon>Schimmelmannia</taxon>
    </lineage>
</organism>
<proteinExistence type="inferred from homology"/>
<dbReference type="GO" id="GO:0015450">
    <property type="term" value="F:protein-transporting ATPase activity"/>
    <property type="evidence" value="ECO:0007669"/>
    <property type="project" value="InterPro"/>
</dbReference>
<keyword evidence="9" id="KW-0811">Translocation</keyword>
<evidence type="ECO:0000256" key="4">
    <source>
        <dbReference type="ARBA" id="ARBA00015435"/>
    </source>
</evidence>
<dbReference type="NCBIfam" id="TIGR00810">
    <property type="entry name" value="secG"/>
    <property type="match status" value="1"/>
</dbReference>
<accession>A0A1C9C8I5</accession>
<dbReference type="GO" id="GO:0016020">
    <property type="term" value="C:membrane"/>
    <property type="evidence" value="ECO:0007669"/>
    <property type="project" value="UniProtKB-SubCell"/>
</dbReference>
<evidence type="ECO:0000256" key="10">
    <source>
        <dbReference type="ARBA" id="ARBA00023136"/>
    </source>
</evidence>
<dbReference type="GO" id="GO:0009306">
    <property type="term" value="P:protein secretion"/>
    <property type="evidence" value="ECO:0007669"/>
    <property type="project" value="InterPro"/>
</dbReference>
<geneLocation type="plastid" evidence="13"/>
<keyword evidence="10 12" id="KW-0472">Membrane</keyword>
<gene>
    <name evidence="13" type="primary">ycf47</name>
    <name evidence="13" type="ORF">Schim_016</name>
</gene>
<evidence type="ECO:0000256" key="3">
    <source>
        <dbReference type="ARBA" id="ARBA00013657"/>
    </source>
</evidence>